<comment type="caution">
    <text evidence="1">The sequence shown here is derived from an EMBL/GenBank/DDBJ whole genome shotgun (WGS) entry which is preliminary data.</text>
</comment>
<dbReference type="EMBL" id="JAOG01000001">
    <property type="protein sequence ID" value="EUA57165.1"/>
    <property type="molecule type" value="Genomic_DNA"/>
</dbReference>
<name>X8CPG8_MYCIT</name>
<protein>
    <submittedName>
        <fullName evidence="1">Uncharacterized protein</fullName>
    </submittedName>
</protein>
<proteinExistence type="predicted"/>
<organism evidence="1 2">
    <name type="scientific">Mycobacterium intracellulare 1956</name>
    <dbReference type="NCBI Taxonomy" id="1299331"/>
    <lineage>
        <taxon>Bacteria</taxon>
        <taxon>Bacillati</taxon>
        <taxon>Actinomycetota</taxon>
        <taxon>Actinomycetes</taxon>
        <taxon>Mycobacteriales</taxon>
        <taxon>Mycobacteriaceae</taxon>
        <taxon>Mycobacterium</taxon>
        <taxon>Mycobacterium avium complex (MAC)</taxon>
    </lineage>
</organism>
<sequence>MILKLMPLYVRKQGGFGPDAEVLSRGFPPQLYMAVIGRTTSRQWS</sequence>
<dbReference type="Proteomes" id="UP000020825">
    <property type="component" value="Unassembled WGS sequence"/>
</dbReference>
<dbReference type="AlphaFoldDB" id="X8CPG8"/>
<gene>
    <name evidence="1" type="ORF">I550_0285</name>
</gene>
<evidence type="ECO:0000313" key="2">
    <source>
        <dbReference type="Proteomes" id="UP000020825"/>
    </source>
</evidence>
<evidence type="ECO:0000313" key="1">
    <source>
        <dbReference type="EMBL" id="EUA57165.1"/>
    </source>
</evidence>
<accession>X8CPG8</accession>
<reference evidence="1 2" key="1">
    <citation type="submission" date="2013-12" db="EMBL/GenBank/DDBJ databases">
        <authorList>
            <person name="Zelazny A."/>
            <person name="Olivier K."/>
            <person name="Holland S."/>
            <person name="Lenaerts A."/>
            <person name="Ordway D."/>
            <person name="DeGroote M.A."/>
            <person name="Parker T."/>
            <person name="Sizemore C."/>
            <person name="Tallon L.J."/>
            <person name="Sadzewicz L.K."/>
            <person name="Sengamalay N."/>
            <person name="Fraser C.M."/>
            <person name="Hine E."/>
            <person name="Shefchek K.A."/>
            <person name="Das S.P."/>
            <person name="Tettelin H."/>
        </authorList>
    </citation>
    <scope>NUCLEOTIDE SEQUENCE [LARGE SCALE GENOMIC DNA]</scope>
    <source>
        <strain evidence="1 2">1956</strain>
    </source>
</reference>